<evidence type="ECO:0000313" key="3">
    <source>
        <dbReference type="EMBL" id="BCO27759.1"/>
    </source>
</evidence>
<feature type="transmembrane region" description="Helical" evidence="2">
    <location>
        <begin position="12"/>
        <end position="33"/>
    </location>
</feature>
<protein>
    <submittedName>
        <fullName evidence="3">Uncharacterized protein</fullName>
    </submittedName>
</protein>
<keyword evidence="2" id="KW-0812">Transmembrane</keyword>
<dbReference type="RefSeq" id="WP_223903781.1">
    <property type="nucleotide sequence ID" value="NZ_AP024238.1"/>
</dbReference>
<gene>
    <name evidence="3" type="ORF">MIZ03_2648</name>
</gene>
<sequence>MDDDKEPKFWITVLKLVLGAIALIAFFGLGLYFTAKYNTYTPEGAPPDGSWGISNDSPIRKHR</sequence>
<organism evidence="3 4">
    <name type="scientific">Rhodoferax lithotrophicus</name>
    <dbReference type="NCBI Taxonomy" id="2798804"/>
    <lineage>
        <taxon>Bacteria</taxon>
        <taxon>Pseudomonadati</taxon>
        <taxon>Pseudomonadota</taxon>
        <taxon>Betaproteobacteria</taxon>
        <taxon>Burkholderiales</taxon>
        <taxon>Comamonadaceae</taxon>
        <taxon>Rhodoferax</taxon>
    </lineage>
</organism>
<reference evidence="3 4" key="1">
    <citation type="journal article" date="2021" name="Microbiol. Spectr.">
        <title>A Single Bacterium Capable of Oxidation and Reduction of Iron at Circumneutral pH.</title>
        <authorList>
            <person name="Kato S."/>
            <person name="Ohkuma M."/>
        </authorList>
    </citation>
    <scope>NUCLEOTIDE SEQUENCE [LARGE SCALE GENOMIC DNA]</scope>
    <source>
        <strain evidence="3 4">MIZ03</strain>
    </source>
</reference>
<proteinExistence type="predicted"/>
<evidence type="ECO:0000256" key="1">
    <source>
        <dbReference type="SAM" id="MobiDB-lite"/>
    </source>
</evidence>
<evidence type="ECO:0000313" key="4">
    <source>
        <dbReference type="Proteomes" id="UP000824366"/>
    </source>
</evidence>
<accession>A0ABN6D6V0</accession>
<keyword evidence="2" id="KW-1133">Transmembrane helix</keyword>
<keyword evidence="2" id="KW-0472">Membrane</keyword>
<dbReference type="Proteomes" id="UP000824366">
    <property type="component" value="Chromosome"/>
</dbReference>
<dbReference type="EMBL" id="AP024238">
    <property type="protein sequence ID" value="BCO27759.1"/>
    <property type="molecule type" value="Genomic_DNA"/>
</dbReference>
<feature type="region of interest" description="Disordered" evidence="1">
    <location>
        <begin position="41"/>
        <end position="63"/>
    </location>
</feature>
<evidence type="ECO:0000256" key="2">
    <source>
        <dbReference type="SAM" id="Phobius"/>
    </source>
</evidence>
<name>A0ABN6D6V0_9BURK</name>
<keyword evidence="4" id="KW-1185">Reference proteome</keyword>